<dbReference type="InterPro" id="IPR029017">
    <property type="entry name" value="Enolase-like_N"/>
</dbReference>
<name>A0A8J4H5L3_9BACL</name>
<feature type="domain" description="Mandelate racemase/muconate lactonizing enzyme C-terminal" evidence="3">
    <location>
        <begin position="149"/>
        <end position="245"/>
    </location>
</feature>
<dbReference type="Pfam" id="PF02746">
    <property type="entry name" value="MR_MLE_N"/>
    <property type="match status" value="1"/>
</dbReference>
<dbReference type="Gene3D" id="3.30.390.10">
    <property type="entry name" value="Enolase-like, N-terminal domain"/>
    <property type="match status" value="1"/>
</dbReference>
<dbReference type="PROSITE" id="PS00909">
    <property type="entry name" value="MR_MLE_2"/>
    <property type="match status" value="1"/>
</dbReference>
<dbReference type="InterPro" id="IPR036849">
    <property type="entry name" value="Enolase-like_C_sf"/>
</dbReference>
<evidence type="ECO:0000256" key="2">
    <source>
        <dbReference type="ARBA" id="ARBA00022723"/>
    </source>
</evidence>
<dbReference type="InterPro" id="IPR013342">
    <property type="entry name" value="Mandelate_racemase_C"/>
</dbReference>
<dbReference type="GO" id="GO:0046872">
    <property type="term" value="F:metal ion binding"/>
    <property type="evidence" value="ECO:0007669"/>
    <property type="project" value="UniProtKB-KW"/>
</dbReference>
<dbReference type="SFLD" id="SFLDG00179">
    <property type="entry name" value="mandelate_racemase"/>
    <property type="match status" value="1"/>
</dbReference>
<dbReference type="AlphaFoldDB" id="A0A8J4H5L3"/>
<dbReference type="SUPFAM" id="SSF51604">
    <property type="entry name" value="Enolase C-terminal domain-like"/>
    <property type="match status" value="1"/>
</dbReference>
<dbReference type="CDD" id="cd03316">
    <property type="entry name" value="MR_like"/>
    <property type="match status" value="1"/>
</dbReference>
<dbReference type="InterPro" id="IPR029065">
    <property type="entry name" value="Enolase_C-like"/>
</dbReference>
<dbReference type="Pfam" id="PF13378">
    <property type="entry name" value="MR_MLE_C"/>
    <property type="match status" value="1"/>
</dbReference>
<gene>
    <name evidence="4" type="ORF">XYCOK13_29140</name>
</gene>
<evidence type="ECO:0000259" key="3">
    <source>
        <dbReference type="SMART" id="SM00922"/>
    </source>
</evidence>
<protein>
    <submittedName>
        <fullName evidence="4">Isomerase</fullName>
    </submittedName>
</protein>
<dbReference type="SUPFAM" id="SSF54826">
    <property type="entry name" value="Enolase N-terminal domain-like"/>
    <property type="match status" value="1"/>
</dbReference>
<evidence type="ECO:0000256" key="1">
    <source>
        <dbReference type="ARBA" id="ARBA00008031"/>
    </source>
</evidence>
<dbReference type="GO" id="GO:0009063">
    <property type="term" value="P:amino acid catabolic process"/>
    <property type="evidence" value="ECO:0007669"/>
    <property type="project" value="InterPro"/>
</dbReference>
<keyword evidence="5" id="KW-1185">Reference proteome</keyword>
<comment type="similarity">
    <text evidence="1">Belongs to the mandelate racemase/muconate lactonizing enzyme family.</text>
</comment>
<keyword evidence="4" id="KW-0413">Isomerase</keyword>
<dbReference type="PANTHER" id="PTHR48080">
    <property type="entry name" value="D-GALACTONATE DEHYDRATASE-RELATED"/>
    <property type="match status" value="1"/>
</dbReference>
<sequence>MKIRDIEMTAVEVPVIPLEEGGIAPYRGSQDKVGTTSITSLIFKVTTDEGITGWGEMNPIISTKVTKVLLEEYIKPLVIGQNPFDLNKIMQAFAPVYNPQINTKSFLTAIEMACWDIMGKSVNKPVYELLGGKVRDRIDIAYALGILDITQTKEKIAQIKEEGYRTLKTKGGKDVVFDIRRTIAMRDAGGDYFDIRVDMNQGYDTPTALRYLRGVEECDIQYIEQPIKVNKMDDLQSLRDRTRVPIGINEDCYVPGNLFEAIRRKAIDIAIVDFEPLGGITELSRLEHVAREADLPLAHHCGWDMGVKLAAILHSTCTMPAFTYPMDSTYFAHADDVLKEKIRIEDGSYVIPEGAGLGVQVDEEKLQFLAVK</sequence>
<dbReference type="EMBL" id="BOVK01000040">
    <property type="protein sequence ID" value="GIQ70090.1"/>
    <property type="molecule type" value="Genomic_DNA"/>
</dbReference>
<accession>A0A8J4H5L3</accession>
<proteinExistence type="inferred from homology"/>
<dbReference type="SFLD" id="SFLDS00001">
    <property type="entry name" value="Enolase"/>
    <property type="match status" value="1"/>
</dbReference>
<reference evidence="4" key="1">
    <citation type="submission" date="2021-04" db="EMBL/GenBank/DDBJ databases">
        <title>Draft genome sequence of Xylanibacillus composti strain K13.</title>
        <authorList>
            <person name="Uke A."/>
            <person name="Chhe C."/>
            <person name="Baramee S."/>
            <person name="Kosugi A."/>
        </authorList>
    </citation>
    <scope>NUCLEOTIDE SEQUENCE</scope>
    <source>
        <strain evidence="4">K13</strain>
    </source>
</reference>
<dbReference type="RefSeq" id="WP_213412869.1">
    <property type="nucleotide sequence ID" value="NZ_BOVK01000040.1"/>
</dbReference>
<dbReference type="InterPro" id="IPR018110">
    <property type="entry name" value="Mandel_Rmase/mucon_lact_enz_CS"/>
</dbReference>
<evidence type="ECO:0000313" key="4">
    <source>
        <dbReference type="EMBL" id="GIQ70090.1"/>
    </source>
</evidence>
<organism evidence="4 5">
    <name type="scientific">Xylanibacillus composti</name>
    <dbReference type="NCBI Taxonomy" id="1572762"/>
    <lineage>
        <taxon>Bacteria</taxon>
        <taxon>Bacillati</taxon>
        <taxon>Bacillota</taxon>
        <taxon>Bacilli</taxon>
        <taxon>Bacillales</taxon>
        <taxon>Paenibacillaceae</taxon>
        <taxon>Xylanibacillus</taxon>
    </lineage>
</organism>
<dbReference type="Proteomes" id="UP000677918">
    <property type="component" value="Unassembled WGS sequence"/>
</dbReference>
<comment type="caution">
    <text evidence="4">The sequence shown here is derived from an EMBL/GenBank/DDBJ whole genome shotgun (WGS) entry which is preliminary data.</text>
</comment>
<dbReference type="InterPro" id="IPR034593">
    <property type="entry name" value="DgoD-like"/>
</dbReference>
<dbReference type="PANTHER" id="PTHR48080:SF3">
    <property type="entry name" value="ENOLASE SUPERFAMILY MEMBER DDB_G0284701"/>
    <property type="match status" value="1"/>
</dbReference>
<dbReference type="Gene3D" id="3.20.20.120">
    <property type="entry name" value="Enolase-like C-terminal domain"/>
    <property type="match status" value="1"/>
</dbReference>
<dbReference type="SMART" id="SM00922">
    <property type="entry name" value="MR_MLE"/>
    <property type="match status" value="1"/>
</dbReference>
<dbReference type="InterPro" id="IPR013341">
    <property type="entry name" value="Mandelate_racemase_N_dom"/>
</dbReference>
<keyword evidence="2" id="KW-0479">Metal-binding</keyword>
<dbReference type="GO" id="GO:0016853">
    <property type="term" value="F:isomerase activity"/>
    <property type="evidence" value="ECO:0007669"/>
    <property type="project" value="UniProtKB-KW"/>
</dbReference>
<evidence type="ECO:0000313" key="5">
    <source>
        <dbReference type="Proteomes" id="UP000677918"/>
    </source>
</evidence>